<dbReference type="OrthoDB" id="5292533at2"/>
<dbReference type="InterPro" id="IPR001509">
    <property type="entry name" value="Epimerase_deHydtase"/>
</dbReference>
<dbReference type="InterPro" id="IPR051207">
    <property type="entry name" value="ComplexI_NDUFA9_subunit"/>
</dbReference>
<organism evidence="3 4">
    <name type="scientific">Paracidovorax anthurii</name>
    <dbReference type="NCBI Taxonomy" id="78229"/>
    <lineage>
        <taxon>Bacteria</taxon>
        <taxon>Pseudomonadati</taxon>
        <taxon>Pseudomonadota</taxon>
        <taxon>Betaproteobacteria</taxon>
        <taxon>Burkholderiales</taxon>
        <taxon>Comamonadaceae</taxon>
        <taxon>Paracidovorax</taxon>
    </lineage>
</organism>
<feature type="compositionally biased region" description="Basic and acidic residues" evidence="1">
    <location>
        <begin position="23"/>
        <end position="32"/>
    </location>
</feature>
<evidence type="ECO:0000313" key="3">
    <source>
        <dbReference type="EMBL" id="RAR75932.1"/>
    </source>
</evidence>
<evidence type="ECO:0000259" key="2">
    <source>
        <dbReference type="Pfam" id="PF01370"/>
    </source>
</evidence>
<feature type="region of interest" description="Disordered" evidence="1">
    <location>
        <begin position="23"/>
        <end position="43"/>
    </location>
</feature>
<reference evidence="3 4" key="1">
    <citation type="submission" date="2018-06" db="EMBL/GenBank/DDBJ databases">
        <title>Genomic Encyclopedia of Archaeal and Bacterial Type Strains, Phase II (KMG-II): from individual species to whole genera.</title>
        <authorList>
            <person name="Goeker M."/>
        </authorList>
    </citation>
    <scope>NUCLEOTIDE SEQUENCE [LARGE SCALE GENOMIC DNA]</scope>
    <source>
        <strain evidence="3 4">CFPB 3232</strain>
    </source>
</reference>
<sequence>MQILLTGATGFIGRHVSSRLRAEGHTVHEGVSPRHARPGPGQVPMDFSRDIAARDWLPRLHGIDAVVNAVGVLRDSAARPIDALHRDAPKALFEACAQAGVRRVVQVSALGVDRSETRYARTKRAADHHLLDLAGQGPAPLRACVLRPSVVFGRGGASSALFMALARLPVVCLPRPVLQARVQPVAVHDLADAVAALLGPALDHAGVIECAGPEAVTMGGLIASLRAQCGHGPARVLPLPDALGHLGARLGDLVPASPWCSESLELLGNDNTADGAPLQALAGHDTVPYRDLVARAWSHP</sequence>
<protein>
    <submittedName>
        <fullName evidence="3">Nucleoside-diphosphate-sugar epimerase</fullName>
    </submittedName>
</protein>
<dbReference type="GO" id="GO:0044877">
    <property type="term" value="F:protein-containing complex binding"/>
    <property type="evidence" value="ECO:0007669"/>
    <property type="project" value="TreeGrafter"/>
</dbReference>
<dbReference type="RefSeq" id="WP_111881451.1">
    <property type="nucleotide sequence ID" value="NZ_CBCSGC010000124.1"/>
</dbReference>
<dbReference type="PANTHER" id="PTHR12126:SF11">
    <property type="entry name" value="NADH DEHYDROGENASE [UBIQUINONE] 1 ALPHA SUBCOMPLEX SUBUNIT 9, MITOCHONDRIAL"/>
    <property type="match status" value="1"/>
</dbReference>
<feature type="domain" description="NAD-dependent epimerase/dehydratase" evidence="2">
    <location>
        <begin position="3"/>
        <end position="198"/>
    </location>
</feature>
<dbReference type="Pfam" id="PF01370">
    <property type="entry name" value="Epimerase"/>
    <property type="match status" value="1"/>
</dbReference>
<dbReference type="Proteomes" id="UP000248856">
    <property type="component" value="Unassembled WGS sequence"/>
</dbReference>
<keyword evidence="4" id="KW-1185">Reference proteome</keyword>
<evidence type="ECO:0000313" key="4">
    <source>
        <dbReference type="Proteomes" id="UP000248856"/>
    </source>
</evidence>
<dbReference type="PANTHER" id="PTHR12126">
    <property type="entry name" value="NADH-UBIQUINONE OXIDOREDUCTASE 39 KDA SUBUNIT-RELATED"/>
    <property type="match status" value="1"/>
</dbReference>
<gene>
    <name evidence="3" type="ORF">AX018_10595</name>
</gene>
<dbReference type="Gene3D" id="3.40.50.720">
    <property type="entry name" value="NAD(P)-binding Rossmann-like Domain"/>
    <property type="match status" value="1"/>
</dbReference>
<accession>A0A328YUS5</accession>
<dbReference type="EMBL" id="QLTA01000059">
    <property type="protein sequence ID" value="RAR75932.1"/>
    <property type="molecule type" value="Genomic_DNA"/>
</dbReference>
<dbReference type="AlphaFoldDB" id="A0A328YUS5"/>
<comment type="caution">
    <text evidence="3">The sequence shown here is derived from an EMBL/GenBank/DDBJ whole genome shotgun (WGS) entry which is preliminary data.</text>
</comment>
<name>A0A328YUS5_9BURK</name>
<dbReference type="SUPFAM" id="SSF51735">
    <property type="entry name" value="NAD(P)-binding Rossmann-fold domains"/>
    <property type="match status" value="1"/>
</dbReference>
<dbReference type="InterPro" id="IPR036291">
    <property type="entry name" value="NAD(P)-bd_dom_sf"/>
</dbReference>
<evidence type="ECO:0000256" key="1">
    <source>
        <dbReference type="SAM" id="MobiDB-lite"/>
    </source>
</evidence>
<proteinExistence type="predicted"/>